<evidence type="ECO:0000256" key="1">
    <source>
        <dbReference type="ARBA" id="ARBA00004496"/>
    </source>
</evidence>
<dbReference type="InterPro" id="IPR027417">
    <property type="entry name" value="P-loop_NTPase"/>
</dbReference>
<name>A0A839IJW0_9GAMM</name>
<dbReference type="GO" id="GO:0016887">
    <property type="term" value="F:ATP hydrolysis activity"/>
    <property type="evidence" value="ECO:0007669"/>
    <property type="project" value="InterPro"/>
</dbReference>
<dbReference type="Proteomes" id="UP000565262">
    <property type="component" value="Unassembled WGS sequence"/>
</dbReference>
<dbReference type="Pfam" id="PF00437">
    <property type="entry name" value="T2SSE"/>
    <property type="match status" value="1"/>
</dbReference>
<keyword evidence="3" id="KW-0963">Cytoplasm</keyword>
<dbReference type="PANTHER" id="PTHR30258">
    <property type="entry name" value="TYPE II SECRETION SYSTEM PROTEIN GSPE-RELATED"/>
    <property type="match status" value="1"/>
</dbReference>
<accession>A0A839IJW0</accession>
<dbReference type="EMBL" id="JACJFM010000002">
    <property type="protein sequence ID" value="MBB1485465.1"/>
    <property type="molecule type" value="Genomic_DNA"/>
</dbReference>
<keyword evidence="4" id="KW-0547">Nucleotide-binding</keyword>
<dbReference type="GO" id="GO:0005524">
    <property type="term" value="F:ATP binding"/>
    <property type="evidence" value="ECO:0007669"/>
    <property type="project" value="UniProtKB-KW"/>
</dbReference>
<evidence type="ECO:0000256" key="5">
    <source>
        <dbReference type="ARBA" id="ARBA00022840"/>
    </source>
</evidence>
<dbReference type="InterPro" id="IPR037257">
    <property type="entry name" value="T2SS_E_N_sf"/>
</dbReference>
<evidence type="ECO:0000259" key="6">
    <source>
        <dbReference type="PROSITE" id="PS00662"/>
    </source>
</evidence>
<dbReference type="CDD" id="cd01129">
    <property type="entry name" value="PulE-GspE-like"/>
    <property type="match status" value="1"/>
</dbReference>
<dbReference type="SUPFAM" id="SSF52540">
    <property type="entry name" value="P-loop containing nucleoside triphosphate hydrolases"/>
    <property type="match status" value="1"/>
</dbReference>
<evidence type="ECO:0000313" key="7">
    <source>
        <dbReference type="EMBL" id="MBB1485465.1"/>
    </source>
</evidence>
<dbReference type="InterPro" id="IPR007831">
    <property type="entry name" value="T2SS_GspE_N"/>
</dbReference>
<protein>
    <submittedName>
        <fullName evidence="7">Type IV-A pilus assembly ATPase PilB</fullName>
    </submittedName>
</protein>
<keyword evidence="8" id="KW-1185">Reference proteome</keyword>
<dbReference type="FunFam" id="3.40.50.300:FF:000398">
    <property type="entry name" value="Type IV pilus assembly ATPase PilB"/>
    <property type="match status" value="1"/>
</dbReference>
<dbReference type="PANTHER" id="PTHR30258:SF1">
    <property type="entry name" value="PROTEIN TRANSPORT PROTEIN HOFB HOMOLOG"/>
    <property type="match status" value="1"/>
</dbReference>
<dbReference type="AlphaFoldDB" id="A0A839IJW0"/>
<dbReference type="Gene3D" id="3.30.300.160">
    <property type="entry name" value="Type II secretion system, protein E, N-terminal domain"/>
    <property type="match status" value="1"/>
</dbReference>
<organism evidence="7 8">
    <name type="scientific">Oceanospirillum sediminis</name>
    <dbReference type="NCBI Taxonomy" id="2760088"/>
    <lineage>
        <taxon>Bacteria</taxon>
        <taxon>Pseudomonadati</taxon>
        <taxon>Pseudomonadota</taxon>
        <taxon>Gammaproteobacteria</taxon>
        <taxon>Oceanospirillales</taxon>
        <taxon>Oceanospirillaceae</taxon>
        <taxon>Oceanospirillum</taxon>
    </lineage>
</organism>
<dbReference type="FunFam" id="3.30.450.90:FF:000001">
    <property type="entry name" value="Type II secretion system ATPase GspE"/>
    <property type="match status" value="1"/>
</dbReference>
<comment type="similarity">
    <text evidence="2">Belongs to the GSP E family.</text>
</comment>
<dbReference type="GO" id="GO:0005737">
    <property type="term" value="C:cytoplasm"/>
    <property type="evidence" value="ECO:0007669"/>
    <property type="project" value="UniProtKB-SubCell"/>
</dbReference>
<sequence length="558" mass="62244">MMPSYSTEGIVSRLIQEHGVSEKKLTRLIRNTEETSNNLFEAAIHSGLIAPRLLAQVAAVEFAIPFMDLAAFNNKQIPHNILSDSTIKKHKVLPLKTQNNKLFLAQSDPTNLQVSKEIMFQTGLYTETILVASDQLDKMISQYLRNNKSRLNHLEQEESSYNPSDTLQTEDSDGPISRFINHILNDGIQSGASDIHFEPYEQSFRVRFRYDGLLREIAHPPFNLRNRIISRLKVLANLDISERRLPQDGSIKFSHHDKNKTDIRINTLPTLWGEKAVLRILDTRHRLIPIEQSGMSLQQQIHFKKALKHSQGMILVTGPTGSGKTVTLYTGLSLINSPENNILSAEDPVEINLEGVNQVNINPAIGLDFASCLRAFLRQDPDIIMLGEIRDAESAEIAVKAAQTGHLVLSTLHTNDASGALNRLYNLGVSPHNLASSVNLIIAQRLVRKLCQRCKTPISYSEEELQKAGLPHNQNAPQILYSAKGCDSCQTGYKGRTGVFEMLALTPEIREQIEQQIPVTRIISSLQKQGHTSLTEAGTALVAQGITSLEEIRRVISQ</sequence>
<dbReference type="Gene3D" id="3.40.50.300">
    <property type="entry name" value="P-loop containing nucleotide triphosphate hydrolases"/>
    <property type="match status" value="1"/>
</dbReference>
<dbReference type="Gene3D" id="3.30.450.90">
    <property type="match status" value="1"/>
</dbReference>
<feature type="domain" description="Bacterial type II secretion system protein E" evidence="6">
    <location>
        <begin position="377"/>
        <end position="391"/>
    </location>
</feature>
<dbReference type="PROSITE" id="PS00662">
    <property type="entry name" value="T2SP_E"/>
    <property type="match status" value="1"/>
</dbReference>
<proteinExistence type="inferred from homology"/>
<gene>
    <name evidence="7" type="primary">pilB</name>
    <name evidence="7" type="ORF">H4O21_02425</name>
</gene>
<dbReference type="NCBIfam" id="TIGR02538">
    <property type="entry name" value="type_IV_pilB"/>
    <property type="match status" value="1"/>
</dbReference>
<evidence type="ECO:0000256" key="2">
    <source>
        <dbReference type="ARBA" id="ARBA00006611"/>
    </source>
</evidence>
<dbReference type="Pfam" id="PF05157">
    <property type="entry name" value="MshEN"/>
    <property type="match status" value="1"/>
</dbReference>
<dbReference type="RefSeq" id="WP_182807243.1">
    <property type="nucleotide sequence ID" value="NZ_JACJFM010000002.1"/>
</dbReference>
<dbReference type="GO" id="GO:0009297">
    <property type="term" value="P:pilus assembly"/>
    <property type="evidence" value="ECO:0007669"/>
    <property type="project" value="InterPro"/>
</dbReference>
<comment type="subcellular location">
    <subcellularLocation>
        <location evidence="1">Cytoplasm</location>
    </subcellularLocation>
</comment>
<dbReference type="SUPFAM" id="SSF160246">
    <property type="entry name" value="EspE N-terminal domain-like"/>
    <property type="match status" value="1"/>
</dbReference>
<dbReference type="InterPro" id="IPR001482">
    <property type="entry name" value="T2SS/T4SS_dom"/>
</dbReference>
<reference evidence="7 8" key="1">
    <citation type="submission" date="2020-08" db="EMBL/GenBank/DDBJ databases">
        <title>Oceanospirillum sp. nov. isolated from marine sediment.</title>
        <authorList>
            <person name="Ji X."/>
        </authorList>
    </citation>
    <scope>NUCLEOTIDE SEQUENCE [LARGE SCALE GENOMIC DNA]</scope>
    <source>
        <strain evidence="7 8">D5</strain>
    </source>
</reference>
<evidence type="ECO:0000256" key="3">
    <source>
        <dbReference type="ARBA" id="ARBA00022490"/>
    </source>
</evidence>
<keyword evidence="5" id="KW-0067">ATP-binding</keyword>
<dbReference type="InterPro" id="IPR013374">
    <property type="entry name" value="ATPase_typ4_pilus-assembl_PilB"/>
</dbReference>
<dbReference type="GO" id="GO:0005886">
    <property type="term" value="C:plasma membrane"/>
    <property type="evidence" value="ECO:0007669"/>
    <property type="project" value="TreeGrafter"/>
</dbReference>
<evidence type="ECO:0000313" key="8">
    <source>
        <dbReference type="Proteomes" id="UP000565262"/>
    </source>
</evidence>
<evidence type="ECO:0000256" key="4">
    <source>
        <dbReference type="ARBA" id="ARBA00022741"/>
    </source>
</evidence>
<comment type="caution">
    <text evidence="7">The sequence shown here is derived from an EMBL/GenBank/DDBJ whole genome shotgun (WGS) entry which is preliminary data.</text>
</comment>